<dbReference type="EMBL" id="JARBJD010000043">
    <property type="protein sequence ID" value="KAK2957812.1"/>
    <property type="molecule type" value="Genomic_DNA"/>
</dbReference>
<keyword evidence="3" id="KW-1185">Reference proteome</keyword>
<sequence length="366" mass="41572">MIIPPVDYPLNRNSRPGTDQQTAVRNQRIQTTPDHSVGHPKPSRSSAELRVNCIARRLIRPNAHPQLDSVLSTRTGVVVSGVVGEYQVWEMHVQASDLIPVIPVGSDPTKYLQYHFVSFISKKCLCMCLKRNMNFSTDLVLGLNICAPSVWFLELRNCFEGRMNEEHVLKKTRMFRNLVSKRTEGWRIQQTVSRTLFRVFLNVDPLRIKETKGMISSMSNYMDTFNVVIDDGGNQPKEDDKYVRIDQYTLNIRLSGKCATNDVEDRTQKFPVNNTDMTNISKTAFIFLKVTLSRSNLKMATKTGSQSSELGNYLLAEFTSQTASLTVAALRRLKVSIAPRYHTEDTDDKLGPTITHQANRLKPINF</sequence>
<organism evidence="2 3">
    <name type="scientific">Blattamonas nauphoetae</name>
    <dbReference type="NCBI Taxonomy" id="2049346"/>
    <lineage>
        <taxon>Eukaryota</taxon>
        <taxon>Metamonada</taxon>
        <taxon>Preaxostyla</taxon>
        <taxon>Oxymonadida</taxon>
        <taxon>Blattamonas</taxon>
    </lineage>
</organism>
<accession>A0ABQ9Y247</accession>
<evidence type="ECO:0000313" key="2">
    <source>
        <dbReference type="EMBL" id="KAK2957812.1"/>
    </source>
</evidence>
<evidence type="ECO:0000256" key="1">
    <source>
        <dbReference type="SAM" id="MobiDB-lite"/>
    </source>
</evidence>
<name>A0ABQ9Y247_9EUKA</name>
<feature type="compositionally biased region" description="Polar residues" evidence="1">
    <location>
        <begin position="11"/>
        <end position="24"/>
    </location>
</feature>
<comment type="caution">
    <text evidence="2">The sequence shown here is derived from an EMBL/GenBank/DDBJ whole genome shotgun (WGS) entry which is preliminary data.</text>
</comment>
<proteinExistence type="predicted"/>
<feature type="region of interest" description="Disordered" evidence="1">
    <location>
        <begin position="1"/>
        <end position="24"/>
    </location>
</feature>
<protein>
    <submittedName>
        <fullName evidence="2">Uncharacterized protein</fullName>
    </submittedName>
</protein>
<evidence type="ECO:0000313" key="3">
    <source>
        <dbReference type="Proteomes" id="UP001281761"/>
    </source>
</evidence>
<gene>
    <name evidence="2" type="ORF">BLNAU_7246</name>
</gene>
<dbReference type="Proteomes" id="UP001281761">
    <property type="component" value="Unassembled WGS sequence"/>
</dbReference>
<reference evidence="2 3" key="1">
    <citation type="journal article" date="2022" name="bioRxiv">
        <title>Genomics of Preaxostyla Flagellates Illuminates Evolutionary Transitions and the Path Towards Mitochondrial Loss.</title>
        <authorList>
            <person name="Novak L.V.F."/>
            <person name="Treitli S.C."/>
            <person name="Pyrih J."/>
            <person name="Halakuc P."/>
            <person name="Pipaliya S.V."/>
            <person name="Vacek V."/>
            <person name="Brzon O."/>
            <person name="Soukal P."/>
            <person name="Eme L."/>
            <person name="Dacks J.B."/>
            <person name="Karnkowska A."/>
            <person name="Elias M."/>
            <person name="Hampl V."/>
        </authorList>
    </citation>
    <scope>NUCLEOTIDE SEQUENCE [LARGE SCALE GENOMIC DNA]</scope>
    <source>
        <strain evidence="2">NAU3</strain>
        <tissue evidence="2">Gut</tissue>
    </source>
</reference>